<organism evidence="1 2">
    <name type="scientific">Ceriporiopsis subvermispora (strain B)</name>
    <name type="common">White-rot fungus</name>
    <name type="synonym">Gelatoporia subvermispora</name>
    <dbReference type="NCBI Taxonomy" id="914234"/>
    <lineage>
        <taxon>Eukaryota</taxon>
        <taxon>Fungi</taxon>
        <taxon>Dikarya</taxon>
        <taxon>Basidiomycota</taxon>
        <taxon>Agaricomycotina</taxon>
        <taxon>Agaricomycetes</taxon>
        <taxon>Polyporales</taxon>
        <taxon>Gelatoporiaceae</taxon>
        <taxon>Gelatoporia</taxon>
    </lineage>
</organism>
<protein>
    <submittedName>
        <fullName evidence="1">Uncharacterized protein</fullName>
    </submittedName>
</protein>
<gene>
    <name evidence="1" type="ORF">CERSUDRAFT_116039</name>
</gene>
<accession>M2QVK0</accession>
<dbReference type="EMBL" id="KB445799">
    <property type="protein sequence ID" value="EMD36125.1"/>
    <property type="molecule type" value="Genomic_DNA"/>
</dbReference>
<dbReference type="AlphaFoldDB" id="M2QVK0"/>
<reference evidence="1 2" key="1">
    <citation type="journal article" date="2012" name="Proc. Natl. Acad. Sci. U.S.A.">
        <title>Comparative genomics of Ceriporiopsis subvermispora and Phanerochaete chrysosporium provide insight into selective ligninolysis.</title>
        <authorList>
            <person name="Fernandez-Fueyo E."/>
            <person name="Ruiz-Duenas F.J."/>
            <person name="Ferreira P."/>
            <person name="Floudas D."/>
            <person name="Hibbett D.S."/>
            <person name="Canessa P."/>
            <person name="Larrondo L.F."/>
            <person name="James T.Y."/>
            <person name="Seelenfreund D."/>
            <person name="Lobos S."/>
            <person name="Polanco R."/>
            <person name="Tello M."/>
            <person name="Honda Y."/>
            <person name="Watanabe T."/>
            <person name="Watanabe T."/>
            <person name="Ryu J.S."/>
            <person name="Kubicek C.P."/>
            <person name="Schmoll M."/>
            <person name="Gaskell J."/>
            <person name="Hammel K.E."/>
            <person name="St John F.J."/>
            <person name="Vanden Wymelenberg A."/>
            <person name="Sabat G."/>
            <person name="Splinter BonDurant S."/>
            <person name="Syed K."/>
            <person name="Yadav J.S."/>
            <person name="Doddapaneni H."/>
            <person name="Subramanian V."/>
            <person name="Lavin J.L."/>
            <person name="Oguiza J.A."/>
            <person name="Perez G."/>
            <person name="Pisabarro A.G."/>
            <person name="Ramirez L."/>
            <person name="Santoyo F."/>
            <person name="Master E."/>
            <person name="Coutinho P.M."/>
            <person name="Henrissat B."/>
            <person name="Lombard V."/>
            <person name="Magnuson J.K."/>
            <person name="Kuees U."/>
            <person name="Hori C."/>
            <person name="Igarashi K."/>
            <person name="Samejima M."/>
            <person name="Held B.W."/>
            <person name="Barry K.W."/>
            <person name="LaButti K.M."/>
            <person name="Lapidus A."/>
            <person name="Lindquist E.A."/>
            <person name="Lucas S.M."/>
            <person name="Riley R."/>
            <person name="Salamov A.A."/>
            <person name="Hoffmeister D."/>
            <person name="Schwenk D."/>
            <person name="Hadar Y."/>
            <person name="Yarden O."/>
            <person name="de Vries R.P."/>
            <person name="Wiebenga A."/>
            <person name="Stenlid J."/>
            <person name="Eastwood D."/>
            <person name="Grigoriev I.V."/>
            <person name="Berka R.M."/>
            <person name="Blanchette R.A."/>
            <person name="Kersten P."/>
            <person name="Martinez A.T."/>
            <person name="Vicuna R."/>
            <person name="Cullen D."/>
        </authorList>
    </citation>
    <scope>NUCLEOTIDE SEQUENCE [LARGE SCALE GENOMIC DNA]</scope>
    <source>
        <strain evidence="1 2">B</strain>
    </source>
</reference>
<keyword evidence="2" id="KW-1185">Reference proteome</keyword>
<name>M2QVK0_CERS8</name>
<sequence length="82" mass="9322">MGLHRVPKCAFARCALLPRVGYSRVSQRRSSLCCANAGPNSLCVPRRVRVRPSMRSRVRPLMFRSGSGTRIRLVLFVRYLSM</sequence>
<evidence type="ECO:0000313" key="1">
    <source>
        <dbReference type="EMBL" id="EMD36125.1"/>
    </source>
</evidence>
<dbReference type="HOGENOM" id="CLU_2558096_0_0_1"/>
<dbReference type="Proteomes" id="UP000016930">
    <property type="component" value="Unassembled WGS sequence"/>
</dbReference>
<evidence type="ECO:0000313" key="2">
    <source>
        <dbReference type="Proteomes" id="UP000016930"/>
    </source>
</evidence>
<proteinExistence type="predicted"/>